<dbReference type="InterPro" id="IPR036259">
    <property type="entry name" value="MFS_trans_sf"/>
</dbReference>
<evidence type="ECO:0000313" key="7">
    <source>
        <dbReference type="EMBL" id="KAJ5502823.1"/>
    </source>
</evidence>
<feature type="transmembrane region" description="Helical" evidence="5">
    <location>
        <begin position="100"/>
        <end position="119"/>
    </location>
</feature>
<dbReference type="InterPro" id="IPR020846">
    <property type="entry name" value="MFS_dom"/>
</dbReference>
<feature type="transmembrane region" description="Helical" evidence="5">
    <location>
        <begin position="313"/>
        <end position="334"/>
    </location>
</feature>
<name>A0A9W9XSZ2_9EURO</name>
<evidence type="ECO:0000256" key="3">
    <source>
        <dbReference type="ARBA" id="ARBA00022989"/>
    </source>
</evidence>
<dbReference type="PANTHER" id="PTHR23502">
    <property type="entry name" value="MAJOR FACILITATOR SUPERFAMILY"/>
    <property type="match status" value="1"/>
</dbReference>
<dbReference type="GO" id="GO:0022857">
    <property type="term" value="F:transmembrane transporter activity"/>
    <property type="evidence" value="ECO:0007669"/>
    <property type="project" value="InterPro"/>
</dbReference>
<feature type="transmembrane region" description="Helical" evidence="5">
    <location>
        <begin position="412"/>
        <end position="434"/>
    </location>
</feature>
<keyword evidence="8" id="KW-1185">Reference proteome</keyword>
<evidence type="ECO:0000256" key="5">
    <source>
        <dbReference type="SAM" id="Phobius"/>
    </source>
</evidence>
<feature type="transmembrane region" description="Helical" evidence="5">
    <location>
        <begin position="194"/>
        <end position="213"/>
    </location>
</feature>
<feature type="transmembrane region" description="Helical" evidence="5">
    <location>
        <begin position="473"/>
        <end position="492"/>
    </location>
</feature>
<feature type="transmembrane region" description="Helical" evidence="5">
    <location>
        <begin position="160"/>
        <end position="182"/>
    </location>
</feature>
<feature type="transmembrane region" description="Helical" evidence="5">
    <location>
        <begin position="368"/>
        <end position="391"/>
    </location>
</feature>
<comment type="subcellular location">
    <subcellularLocation>
        <location evidence="1">Membrane</location>
        <topology evidence="1">Multi-pass membrane protein</topology>
    </subcellularLocation>
</comment>
<dbReference type="SUPFAM" id="SSF103473">
    <property type="entry name" value="MFS general substrate transporter"/>
    <property type="match status" value="1"/>
</dbReference>
<feature type="transmembrane region" description="Helical" evidence="5">
    <location>
        <begin position="219"/>
        <end position="238"/>
    </location>
</feature>
<dbReference type="InterPro" id="IPR011701">
    <property type="entry name" value="MFS"/>
</dbReference>
<evidence type="ECO:0000256" key="2">
    <source>
        <dbReference type="ARBA" id="ARBA00022692"/>
    </source>
</evidence>
<sequence>MGTQPDTGRQLGGSAEHVELIPGTDNMISHLSYEENDTPNTILIPHPSDNPADPLNWSRPWKLTVVLAQGFYVLFNIMPILATAPLYPVLTAEWNKGLEAVSIVTGITTATYGTANFIVVPCASIFGRRPTLLVSSVISLASNIWLALSTGYDSFLGARIVAGLGCAANESIMAVVISDMFFLHERGKWMGFYFYCYTGGVLIGPIIAGAFADHLSWRWFFWFCTIMQGIMIVVLVFLTPETRRREGKFSSHAESITSVWDSQTIESTPEKGLGQHITKENWTAAHPNIGHGRPHRSQFLLIHKVDRKAVKELWWHLVTPVTILFFPITFWATVTANFAANSLLILIMTQSQALAAPPFLWSAQNVGFANFAALIGALVGLAIGGTLSDWVAMRATIRNKGIREPEMRLPALLPFLVAEVIGMIAIAFGFQYGWPWEAPVIVGFTLVGLSSSVIQTISITYSIDCYKPIAGAIMNLATVIKNMFALGMSYYVNNWVIAHGFLPPVMTLMGLTVAFGLVGMCVFMKWGKAMRKWTKNHKVHQI</sequence>
<dbReference type="Gene3D" id="1.20.1250.20">
    <property type="entry name" value="MFS general substrate transporter like domains"/>
    <property type="match status" value="1"/>
</dbReference>
<dbReference type="PROSITE" id="PS50850">
    <property type="entry name" value="MFS"/>
    <property type="match status" value="1"/>
</dbReference>
<keyword evidence="4 5" id="KW-0472">Membrane</keyword>
<dbReference type="Proteomes" id="UP001149954">
    <property type="component" value="Unassembled WGS sequence"/>
</dbReference>
<evidence type="ECO:0000259" key="6">
    <source>
        <dbReference type="PROSITE" id="PS50850"/>
    </source>
</evidence>
<reference evidence="7" key="2">
    <citation type="journal article" date="2023" name="IMA Fungus">
        <title>Comparative genomic study of the Penicillium genus elucidates a diverse pangenome and 15 lateral gene transfer events.</title>
        <authorList>
            <person name="Petersen C."/>
            <person name="Sorensen T."/>
            <person name="Nielsen M.R."/>
            <person name="Sondergaard T.E."/>
            <person name="Sorensen J.L."/>
            <person name="Fitzpatrick D.A."/>
            <person name="Frisvad J.C."/>
            <person name="Nielsen K.L."/>
        </authorList>
    </citation>
    <scope>NUCLEOTIDE SEQUENCE</scope>
    <source>
        <strain evidence="7">IBT 29495</strain>
    </source>
</reference>
<proteinExistence type="predicted"/>
<feature type="transmembrane region" description="Helical" evidence="5">
    <location>
        <begin position="131"/>
        <end position="148"/>
    </location>
</feature>
<dbReference type="Pfam" id="PF07690">
    <property type="entry name" value="MFS_1"/>
    <property type="match status" value="1"/>
</dbReference>
<dbReference type="EMBL" id="JAPWDS010000003">
    <property type="protein sequence ID" value="KAJ5502823.1"/>
    <property type="molecule type" value="Genomic_DNA"/>
</dbReference>
<evidence type="ECO:0000313" key="8">
    <source>
        <dbReference type="Proteomes" id="UP001149954"/>
    </source>
</evidence>
<dbReference type="GO" id="GO:0005886">
    <property type="term" value="C:plasma membrane"/>
    <property type="evidence" value="ECO:0007669"/>
    <property type="project" value="TreeGrafter"/>
</dbReference>
<dbReference type="PANTHER" id="PTHR23502:SF149">
    <property type="entry name" value="TRANSPORTER, PUTATIVE-RELATED"/>
    <property type="match status" value="1"/>
</dbReference>
<comment type="caution">
    <text evidence="7">The sequence shown here is derived from an EMBL/GenBank/DDBJ whole genome shotgun (WGS) entry which is preliminary data.</text>
</comment>
<feature type="transmembrane region" description="Helical" evidence="5">
    <location>
        <begin position="440"/>
        <end position="461"/>
    </location>
</feature>
<dbReference type="OrthoDB" id="5215911at2759"/>
<evidence type="ECO:0000256" key="4">
    <source>
        <dbReference type="ARBA" id="ARBA00023136"/>
    </source>
</evidence>
<feature type="domain" description="Major facilitator superfamily (MFS) profile" evidence="6">
    <location>
        <begin position="62"/>
        <end position="528"/>
    </location>
</feature>
<feature type="transmembrane region" description="Helical" evidence="5">
    <location>
        <begin position="504"/>
        <end position="526"/>
    </location>
</feature>
<keyword evidence="3 5" id="KW-1133">Transmembrane helix</keyword>
<evidence type="ECO:0000256" key="1">
    <source>
        <dbReference type="ARBA" id="ARBA00004141"/>
    </source>
</evidence>
<protein>
    <recommendedName>
        <fullName evidence="6">Major facilitator superfamily (MFS) profile domain-containing protein</fullName>
    </recommendedName>
</protein>
<reference evidence="7" key="1">
    <citation type="submission" date="2022-12" db="EMBL/GenBank/DDBJ databases">
        <authorList>
            <person name="Petersen C."/>
        </authorList>
    </citation>
    <scope>NUCLEOTIDE SEQUENCE</scope>
    <source>
        <strain evidence="7">IBT 29495</strain>
    </source>
</reference>
<organism evidence="7 8">
    <name type="scientific">Penicillium fimorum</name>
    <dbReference type="NCBI Taxonomy" id="1882269"/>
    <lineage>
        <taxon>Eukaryota</taxon>
        <taxon>Fungi</taxon>
        <taxon>Dikarya</taxon>
        <taxon>Ascomycota</taxon>
        <taxon>Pezizomycotina</taxon>
        <taxon>Eurotiomycetes</taxon>
        <taxon>Eurotiomycetidae</taxon>
        <taxon>Eurotiales</taxon>
        <taxon>Aspergillaceae</taxon>
        <taxon>Penicillium</taxon>
    </lineage>
</organism>
<feature type="transmembrane region" description="Helical" evidence="5">
    <location>
        <begin position="65"/>
        <end position="88"/>
    </location>
</feature>
<dbReference type="AlphaFoldDB" id="A0A9W9XSZ2"/>
<accession>A0A9W9XSZ2</accession>
<keyword evidence="2 5" id="KW-0812">Transmembrane</keyword>
<gene>
    <name evidence="7" type="ORF">N7463_005697</name>
</gene>